<evidence type="ECO:0000313" key="2">
    <source>
        <dbReference type="EMBL" id="PZE15710.1"/>
    </source>
</evidence>
<accession>A0A2W1MX27</accession>
<dbReference type="AlphaFoldDB" id="A0A2W1MX27"/>
<name>A0A2W1MX27_9FLAO</name>
<dbReference type="OrthoDB" id="1467378at2"/>
<organism evidence="2 3">
    <name type="scientific">Putridiphycobacter roseus</name>
    <dbReference type="NCBI Taxonomy" id="2219161"/>
    <lineage>
        <taxon>Bacteria</taxon>
        <taxon>Pseudomonadati</taxon>
        <taxon>Bacteroidota</taxon>
        <taxon>Flavobacteriia</taxon>
        <taxon>Flavobacteriales</taxon>
        <taxon>Crocinitomicaceae</taxon>
        <taxon>Putridiphycobacter</taxon>
    </lineage>
</organism>
<keyword evidence="1" id="KW-1133">Transmembrane helix</keyword>
<keyword evidence="3" id="KW-1185">Reference proteome</keyword>
<comment type="caution">
    <text evidence="2">The sequence shown here is derived from an EMBL/GenBank/DDBJ whole genome shotgun (WGS) entry which is preliminary data.</text>
</comment>
<dbReference type="EMBL" id="QKSB01000018">
    <property type="protein sequence ID" value="PZE15710.1"/>
    <property type="molecule type" value="Genomic_DNA"/>
</dbReference>
<protein>
    <submittedName>
        <fullName evidence="2">Uncharacterized protein</fullName>
    </submittedName>
</protein>
<feature type="transmembrane region" description="Helical" evidence="1">
    <location>
        <begin position="7"/>
        <end position="29"/>
    </location>
</feature>
<dbReference type="Proteomes" id="UP000249248">
    <property type="component" value="Unassembled WGS sequence"/>
</dbReference>
<reference evidence="2 3" key="1">
    <citation type="submission" date="2018-06" db="EMBL/GenBank/DDBJ databases">
        <title>The draft genome sequence of Crocinitomix sp. SM1701.</title>
        <authorList>
            <person name="Zhang X."/>
        </authorList>
    </citation>
    <scope>NUCLEOTIDE SEQUENCE [LARGE SCALE GENOMIC DNA]</scope>
    <source>
        <strain evidence="2 3">SM1701</strain>
    </source>
</reference>
<sequence length="460" mass="53160">MNHSIKHISFLFFLLSFLFILFIGLKIVLKPTDDIYKLIPEESEIVIEINLQNFIKEIVYQKVFNAQNSELIALENSSTENFKDIMNAGIEINSKAMLFCEKWANNYVWYAVIPLQNKSKFESFIQKKTSVDQVHYTKKYALIQLSTSSQQAAVTTHINNILQSKVKSINSSNKITHDFEDENEINAYINISNATHINEGCLSLNFEQKQIKLSGFFHPKASATPLEPIKYKTDKDVALSLITSLNLLNAFNFIFHDSYHEIPEYNQMALNFDGTTLMTTNNTIPIDIYPHVNMELEILNKNNWSTFLNKLNSNENITVGKDSMVLNLQGKLFLQYHLSEKLFNLYQTQQSFIPNETKGHYFSLFAQPGKFIDKTFFKKDEKNPPKIIANMKINVIQTILNDFQYIKNLDTVTFDIFKDAENADFTSEGKIVYKTENSHSIISTMLLYQNFMNTFGIFLE</sequence>
<evidence type="ECO:0000256" key="1">
    <source>
        <dbReference type="SAM" id="Phobius"/>
    </source>
</evidence>
<evidence type="ECO:0000313" key="3">
    <source>
        <dbReference type="Proteomes" id="UP000249248"/>
    </source>
</evidence>
<gene>
    <name evidence="2" type="ORF">DNU06_16570</name>
</gene>
<keyword evidence="1" id="KW-0812">Transmembrane</keyword>
<proteinExistence type="predicted"/>
<dbReference type="RefSeq" id="WP_111064624.1">
    <property type="nucleotide sequence ID" value="NZ_JBHUCU010000013.1"/>
</dbReference>
<keyword evidence="1" id="KW-0472">Membrane</keyword>